<protein>
    <recommendedName>
        <fullName evidence="3">Right handed beta helix domain-containing protein</fullName>
    </recommendedName>
</protein>
<evidence type="ECO:0000313" key="2">
    <source>
        <dbReference type="Proteomes" id="UP000503464"/>
    </source>
</evidence>
<dbReference type="EMBL" id="CP054160">
    <property type="protein sequence ID" value="QKJ59769.1"/>
    <property type="molecule type" value="Genomic_DNA"/>
</dbReference>
<proteinExistence type="predicted"/>
<dbReference type="RefSeq" id="WP_173409543.1">
    <property type="nucleotide sequence ID" value="NZ_CP054160.3"/>
</dbReference>
<evidence type="ECO:0008006" key="3">
    <source>
        <dbReference type="Google" id="ProtNLM"/>
    </source>
</evidence>
<accession>A0AAE7EJF1</accession>
<evidence type="ECO:0000313" key="1">
    <source>
        <dbReference type="EMBL" id="QKJ59769.1"/>
    </source>
</evidence>
<name>A0AAE7EJF1_SERFO</name>
<sequence length="810" mass="90866">MKRRYLIKSIIALLSTLFIVRKKTFAENIVTQKNSELNYSFYKKCATINDLRKYEPITSGDIVIVDNYSLAISFTEPGVFFYDSNDSTSLDNGGTCIVTTLGKRWKREINNSICVNWFGTIGNGNKLTIKDCIINGTFSSYSEVKSIFFRQNLELDDLWDNCAIQATFHACPSKVSVIFDQNEFYYINKGIRANSCLFINGNGATLIVDESALANIVVLDIGEKIVDHPITDVTLSKGTKFFPRNLISGDFKEGDLISFYSKTIRSGKQFENIRPYFHGVRLKVVKKLTDKIVIDRNIYTNLPLSRVTVHRGSELTCLKNINVDATRFCKSIPPLSGVRITGTNIVVNSVKIIGNRYCGAGLLLIGCGGHVFDSDISGFTNTQGLPAPGRVGYGLYVDCNDTLIENMTFKNNKHHVTCASRDFVMDGFILKNSMGFTDNSDKTLNVNAAFDVHSNVLGTPIFSNLDITTVGPAFNIRNGSAKIDNCKITSRRDDEKKPGLINFFDIENFGKFHFVNNTLACGHNISLFHFGSIENFAEIIVDNNKGSIGCFIDQIMKVKKIGVLIFSNNVINNLNSLLTFRAEHIDSTCVTNEVSNLLLKENRFYCRSSGRPIISIVSKHEMKIDRLWIVNTLISSDFLNINFNNVNIETEFFINNTKLLANNLKSKPYEKAKFDGVNFYNCNIPCVNISHSFLYKCHINLEFYSDDGKANKTCNIDISNCTMGSFCLHVVQPRLHGVNIKLIHFKGNVFNSDNSPFISLSGLSKNTGLFNGLKVDITENVFNSSFTSSFKDPDNLLNKNFLFEKNQFLK</sequence>
<gene>
    <name evidence="1" type="ORF">G9399_17470</name>
</gene>
<dbReference type="AlphaFoldDB" id="A0AAE7EJF1"/>
<reference evidence="2" key="1">
    <citation type="submission" date="2020-03" db="EMBL/GenBank/DDBJ databases">
        <title>Genome sequences of seven Enterobacteriaceae strains isolated from Canadian wastewater treatment facilities.</title>
        <authorList>
            <person name="Huang H."/>
            <person name="Chmara J.T."/>
            <person name="Duceppe M.-O."/>
        </authorList>
    </citation>
    <scope>NUCLEOTIDE SEQUENCE [LARGE SCALE GENOMIC DNA]</scope>
    <source>
        <strain evidence="2">Biosolid 3</strain>
    </source>
</reference>
<dbReference type="Proteomes" id="UP000503464">
    <property type="component" value="Chromosome"/>
</dbReference>
<organism evidence="1 2">
    <name type="scientific">Serratia fonticola</name>
    <dbReference type="NCBI Taxonomy" id="47917"/>
    <lineage>
        <taxon>Bacteria</taxon>
        <taxon>Pseudomonadati</taxon>
        <taxon>Pseudomonadota</taxon>
        <taxon>Gammaproteobacteria</taxon>
        <taxon>Enterobacterales</taxon>
        <taxon>Yersiniaceae</taxon>
        <taxon>Serratia</taxon>
    </lineage>
</organism>